<gene>
    <name evidence="2" type="ORF">H9L14_03620</name>
</gene>
<reference evidence="2 3" key="1">
    <citation type="submission" date="2020-08" db="EMBL/GenBank/DDBJ databases">
        <title>Genome sequence of Sphingomonas sediminicola KACC 15039T.</title>
        <authorList>
            <person name="Hyun D.-W."/>
            <person name="Bae J.-W."/>
        </authorList>
    </citation>
    <scope>NUCLEOTIDE SEQUENCE [LARGE SCALE GENOMIC DNA]</scope>
    <source>
        <strain evidence="2 3">KACC 15039</strain>
    </source>
</reference>
<dbReference type="EMBL" id="CP060782">
    <property type="protein sequence ID" value="QNP46306.1"/>
    <property type="molecule type" value="Genomic_DNA"/>
</dbReference>
<sequence length="90" mass="10284">MPPPRNRRRVTANLQGSRRRRHRIQKLCAGDEHDARAGDRQKHAAVARIEFEIMASPFNSTHSDCVGHQPGFGTGLDREQPTNFAEHRHH</sequence>
<feature type="region of interest" description="Disordered" evidence="1">
    <location>
        <begin position="1"/>
        <end position="20"/>
    </location>
</feature>
<accession>A0ABX6TA86</accession>
<proteinExistence type="predicted"/>
<organism evidence="2 3">
    <name type="scientific">Sphingomonas sediminicola</name>
    <dbReference type="NCBI Taxonomy" id="386874"/>
    <lineage>
        <taxon>Bacteria</taxon>
        <taxon>Pseudomonadati</taxon>
        <taxon>Pseudomonadota</taxon>
        <taxon>Alphaproteobacteria</taxon>
        <taxon>Sphingomonadales</taxon>
        <taxon>Sphingomonadaceae</taxon>
        <taxon>Sphingomonas</taxon>
    </lineage>
</organism>
<feature type="compositionally biased region" description="Basic residues" evidence="1">
    <location>
        <begin position="1"/>
        <end position="10"/>
    </location>
</feature>
<feature type="region of interest" description="Disordered" evidence="1">
    <location>
        <begin position="62"/>
        <end position="90"/>
    </location>
</feature>
<evidence type="ECO:0000313" key="2">
    <source>
        <dbReference type="EMBL" id="QNP46306.1"/>
    </source>
</evidence>
<evidence type="ECO:0000313" key="3">
    <source>
        <dbReference type="Proteomes" id="UP000516105"/>
    </source>
</evidence>
<keyword evidence="3" id="KW-1185">Reference proteome</keyword>
<evidence type="ECO:0000256" key="1">
    <source>
        <dbReference type="SAM" id="MobiDB-lite"/>
    </source>
</evidence>
<name>A0ABX6TA86_9SPHN</name>
<dbReference type="RefSeq" id="WP_187709259.1">
    <property type="nucleotide sequence ID" value="NZ_CP060782.1"/>
</dbReference>
<dbReference type="Proteomes" id="UP000516105">
    <property type="component" value="Chromosome"/>
</dbReference>
<protein>
    <submittedName>
        <fullName evidence="2">Uncharacterized protein</fullName>
    </submittedName>
</protein>